<organism evidence="2 3">
    <name type="scientific">Parvularcula marina</name>
    <dbReference type="NCBI Taxonomy" id="2292771"/>
    <lineage>
        <taxon>Bacteria</taxon>
        <taxon>Pseudomonadati</taxon>
        <taxon>Pseudomonadota</taxon>
        <taxon>Alphaproteobacteria</taxon>
        <taxon>Parvularculales</taxon>
        <taxon>Parvularculaceae</taxon>
        <taxon>Parvularcula</taxon>
    </lineage>
</organism>
<evidence type="ECO:0000313" key="3">
    <source>
        <dbReference type="Proteomes" id="UP000264589"/>
    </source>
</evidence>
<gene>
    <name evidence="2" type="ORF">DX908_15640</name>
</gene>
<evidence type="ECO:0000259" key="1">
    <source>
        <dbReference type="Pfam" id="PF01935"/>
    </source>
</evidence>
<dbReference type="SUPFAM" id="SSF52540">
    <property type="entry name" value="P-loop containing nucleoside triphosphate hydrolases"/>
    <property type="match status" value="1"/>
</dbReference>
<comment type="caution">
    <text evidence="2">The sequence shown here is derived from an EMBL/GenBank/DDBJ whole genome shotgun (WGS) entry which is preliminary data.</text>
</comment>
<dbReference type="PANTHER" id="PTHR42957">
    <property type="entry name" value="HELICASE MJ1565-RELATED"/>
    <property type="match status" value="1"/>
</dbReference>
<accession>A0A371R8B9</accession>
<proteinExistence type="predicted"/>
<protein>
    <submittedName>
        <fullName evidence="2">DUF87 domain-containing protein</fullName>
    </submittedName>
</protein>
<dbReference type="EMBL" id="QUQO01000002">
    <property type="protein sequence ID" value="RFB01700.1"/>
    <property type="molecule type" value="Genomic_DNA"/>
</dbReference>
<reference evidence="2 3" key="1">
    <citation type="submission" date="2018-08" db="EMBL/GenBank/DDBJ databases">
        <title>Parvularcula sp. SM1705, isolated from surface water of the South Sea China.</title>
        <authorList>
            <person name="Sun L."/>
        </authorList>
    </citation>
    <scope>NUCLEOTIDE SEQUENCE [LARGE SCALE GENOMIC DNA]</scope>
    <source>
        <strain evidence="2 3">SM1705</strain>
    </source>
</reference>
<dbReference type="InterPro" id="IPR008571">
    <property type="entry name" value="HerA-like"/>
</dbReference>
<sequence length="431" mass="45953">MSAVSRHATVRLGRVVANTGRDVLVLIDSHAEERPTLRMGDVVLAAGRNEPAVGVISGINAPAPGLEGDGEDLWVIQVELTGSLKSDGDVPVYSRGVPASPALGSVVHLATTPDLKLLHRNADETALPIGDVQGINGVKATVDPDMLLDGGFAIMGASGTGKSASLACIVRALLRARFPIHALLIDPYNEFGTSFGKAASVIEPRPGLFPHWLLTYDELVWVLSMSGDDLDRDERALLDQAIPSARRNFLQRHGQIMGSEGVSIDAPIPYRVTDLLTFIEKAAEDLGHSLAVRSRLRGRLMTAIADPRLSIIFGTAATTDNLSTLLCDLFRLDRSPPLAVLQLGRLTAGLDKLIVSVVCRLAAALAEWSGISRHTLVLMDNAERYAPAEVQDEASRFARDAIRVLGGRPRKLGTALGLTASSPRKILTGTC</sequence>
<feature type="domain" description="Helicase HerA central" evidence="1">
    <location>
        <begin position="128"/>
        <end position="361"/>
    </location>
</feature>
<dbReference type="OrthoDB" id="9806951at2"/>
<dbReference type="Pfam" id="PF01935">
    <property type="entry name" value="DUF87"/>
    <property type="match status" value="1"/>
</dbReference>
<keyword evidence="3" id="KW-1185">Reference proteome</keyword>
<dbReference type="RefSeq" id="WP_116393415.1">
    <property type="nucleotide sequence ID" value="NZ_QUQO01000002.1"/>
</dbReference>
<evidence type="ECO:0000313" key="2">
    <source>
        <dbReference type="EMBL" id="RFB01700.1"/>
    </source>
</evidence>
<name>A0A371R8B9_9PROT</name>
<dbReference type="Gene3D" id="3.40.50.300">
    <property type="entry name" value="P-loop containing nucleotide triphosphate hydrolases"/>
    <property type="match status" value="1"/>
</dbReference>
<dbReference type="InterPro" id="IPR027417">
    <property type="entry name" value="P-loop_NTPase"/>
</dbReference>
<dbReference type="Proteomes" id="UP000264589">
    <property type="component" value="Unassembled WGS sequence"/>
</dbReference>
<dbReference type="AlphaFoldDB" id="A0A371R8B9"/>
<dbReference type="InterPro" id="IPR002789">
    <property type="entry name" value="HerA_central"/>
</dbReference>
<dbReference type="PANTHER" id="PTHR42957:SF1">
    <property type="entry name" value="HELICASE MJ1565-RELATED"/>
    <property type="match status" value="1"/>
</dbReference>
<dbReference type="InParanoid" id="A0A371R8B9"/>